<accession>A0A239MA02</accession>
<keyword evidence="5 13" id="KW-0540">Nuclease</keyword>
<dbReference type="Gene3D" id="3.90.320.10">
    <property type="match status" value="1"/>
</dbReference>
<dbReference type="OrthoDB" id="9781776at2"/>
<dbReference type="InterPro" id="IPR013343">
    <property type="entry name" value="CRISPR-assoc_prot_Cas4"/>
</dbReference>
<comment type="similarity">
    <text evidence="2 13">Belongs to the CRISPR-associated exonuclease Cas4 family.</text>
</comment>
<keyword evidence="8 13" id="KW-0269">Exonuclease</keyword>
<evidence type="ECO:0000313" key="16">
    <source>
        <dbReference type="Proteomes" id="UP000198426"/>
    </source>
</evidence>
<dbReference type="GO" id="GO:0046872">
    <property type="term" value="F:metal ion binding"/>
    <property type="evidence" value="ECO:0007669"/>
    <property type="project" value="UniProtKB-KW"/>
</dbReference>
<keyword evidence="12 13" id="KW-0464">Manganese</keyword>
<keyword evidence="6 13" id="KW-0479">Metal-binding</keyword>
<evidence type="ECO:0000256" key="8">
    <source>
        <dbReference type="ARBA" id="ARBA00022839"/>
    </source>
</evidence>
<evidence type="ECO:0000256" key="7">
    <source>
        <dbReference type="ARBA" id="ARBA00022801"/>
    </source>
</evidence>
<keyword evidence="9 13" id="KW-0408">Iron</keyword>
<evidence type="ECO:0000259" key="14">
    <source>
        <dbReference type="Pfam" id="PF01930"/>
    </source>
</evidence>
<dbReference type="GO" id="GO:0051536">
    <property type="term" value="F:iron-sulfur cluster binding"/>
    <property type="evidence" value="ECO:0007669"/>
    <property type="project" value="UniProtKB-KW"/>
</dbReference>
<feature type="domain" description="DUF83" evidence="14">
    <location>
        <begin position="17"/>
        <end position="194"/>
    </location>
</feature>
<dbReference type="PANTHER" id="PTHR36531:SF6">
    <property type="entry name" value="DNA REPLICATION ATP-DEPENDENT HELICASE_NUCLEASE DNA2"/>
    <property type="match status" value="1"/>
</dbReference>
<dbReference type="GO" id="GO:0051607">
    <property type="term" value="P:defense response to virus"/>
    <property type="evidence" value="ECO:0007669"/>
    <property type="project" value="UniProtKB-KW"/>
</dbReference>
<dbReference type="Proteomes" id="UP000198426">
    <property type="component" value="Unassembled WGS sequence"/>
</dbReference>
<dbReference type="InterPro" id="IPR011604">
    <property type="entry name" value="PDDEXK-like_dom_sf"/>
</dbReference>
<dbReference type="EC" id="3.1.12.1" evidence="3 13"/>
<protein>
    <recommendedName>
        <fullName evidence="4 13">CRISPR-associated exonuclease Cas4</fullName>
        <ecNumber evidence="3 13">3.1.12.1</ecNumber>
    </recommendedName>
</protein>
<evidence type="ECO:0000256" key="12">
    <source>
        <dbReference type="ARBA" id="ARBA00023211"/>
    </source>
</evidence>
<evidence type="ECO:0000313" key="15">
    <source>
        <dbReference type="EMBL" id="SNT39565.1"/>
    </source>
</evidence>
<proteinExistence type="inferred from homology"/>
<dbReference type="NCBIfam" id="TIGR00372">
    <property type="entry name" value="cas4"/>
    <property type="match status" value="1"/>
</dbReference>
<evidence type="ECO:0000256" key="9">
    <source>
        <dbReference type="ARBA" id="ARBA00023004"/>
    </source>
</evidence>
<evidence type="ECO:0000256" key="4">
    <source>
        <dbReference type="ARBA" id="ARBA00020049"/>
    </source>
</evidence>
<evidence type="ECO:0000256" key="10">
    <source>
        <dbReference type="ARBA" id="ARBA00023014"/>
    </source>
</evidence>
<comment type="cofactor">
    <cofactor evidence="1">
        <name>[4Fe-4S] cluster</name>
        <dbReference type="ChEBI" id="CHEBI:49883"/>
    </cofactor>
</comment>
<evidence type="ECO:0000256" key="1">
    <source>
        <dbReference type="ARBA" id="ARBA00001966"/>
    </source>
</evidence>
<evidence type="ECO:0000256" key="13">
    <source>
        <dbReference type="RuleBase" id="RU365022"/>
    </source>
</evidence>
<dbReference type="PANTHER" id="PTHR36531">
    <property type="entry name" value="CRISPR-ASSOCIATED EXONUCLEASE CAS4"/>
    <property type="match status" value="1"/>
</dbReference>
<keyword evidence="7 13" id="KW-0378">Hydrolase</keyword>
<organism evidence="15 16">
    <name type="scientific">Tropicimonas sediminicola</name>
    <dbReference type="NCBI Taxonomy" id="1031541"/>
    <lineage>
        <taxon>Bacteria</taxon>
        <taxon>Pseudomonadati</taxon>
        <taxon>Pseudomonadota</taxon>
        <taxon>Alphaproteobacteria</taxon>
        <taxon>Rhodobacterales</taxon>
        <taxon>Roseobacteraceae</taxon>
        <taxon>Tropicimonas</taxon>
    </lineage>
</organism>
<keyword evidence="10 13" id="KW-0411">Iron-sulfur</keyword>
<dbReference type="InterPro" id="IPR022765">
    <property type="entry name" value="Dna2/Cas4_DUF83"/>
</dbReference>
<dbReference type="EMBL" id="FZOY01000015">
    <property type="protein sequence ID" value="SNT39565.1"/>
    <property type="molecule type" value="Genomic_DNA"/>
</dbReference>
<comment type="cofactor">
    <cofactor evidence="13">
        <name>Mg(2+)</name>
        <dbReference type="ChEBI" id="CHEBI:18420"/>
    </cofactor>
    <cofactor evidence="13">
        <name>Mn(2+)</name>
        <dbReference type="ChEBI" id="CHEBI:29035"/>
    </cofactor>
    <text evidence="13">Mg(2+) or Mn(2+) required for ssDNA cleavage activity.</text>
</comment>
<keyword evidence="11 13" id="KW-0051">Antiviral defense</keyword>
<evidence type="ECO:0000256" key="5">
    <source>
        <dbReference type="ARBA" id="ARBA00022722"/>
    </source>
</evidence>
<sequence>MSGPQAAGDAPPIPISGLQHAVYCMRQAALIHVERLWQENRFTAEGNVQHAVVDKGGRRHIRGVRRVHSLPLASVRMNLSGIADLVEFTTSADGAEVATPVEFKRGKPKLHRADEVQLCAQALCLEEMTGCRVEQGALFYATARRRVVVPIDADLRDLTEATAAELAAIVASGATPPPTEKTSRCRACSLTDLCRADTFGRQVGAWRDRMITRILDESAP</sequence>
<reference evidence="15 16" key="1">
    <citation type="submission" date="2017-06" db="EMBL/GenBank/DDBJ databases">
        <authorList>
            <person name="Kim H.J."/>
            <person name="Triplett B.A."/>
        </authorList>
    </citation>
    <scope>NUCLEOTIDE SEQUENCE [LARGE SCALE GENOMIC DNA]</scope>
    <source>
        <strain evidence="15 16">DSM 29339</strain>
    </source>
</reference>
<dbReference type="Pfam" id="PF01930">
    <property type="entry name" value="Cas_Cas4"/>
    <property type="match status" value="1"/>
</dbReference>
<gene>
    <name evidence="15" type="ORF">SAMN05421757_11527</name>
</gene>
<evidence type="ECO:0000256" key="6">
    <source>
        <dbReference type="ARBA" id="ARBA00022723"/>
    </source>
</evidence>
<name>A0A239MA02_9RHOB</name>
<comment type="cofactor">
    <cofactor evidence="13">
        <name>iron-sulfur cluster</name>
        <dbReference type="ChEBI" id="CHEBI:30408"/>
    </cofactor>
</comment>
<evidence type="ECO:0000256" key="2">
    <source>
        <dbReference type="ARBA" id="ARBA00009189"/>
    </source>
</evidence>
<keyword evidence="16" id="KW-1185">Reference proteome</keyword>
<dbReference type="AlphaFoldDB" id="A0A239MA02"/>
<evidence type="ECO:0000256" key="3">
    <source>
        <dbReference type="ARBA" id="ARBA00012768"/>
    </source>
</evidence>
<dbReference type="RefSeq" id="WP_089235481.1">
    <property type="nucleotide sequence ID" value="NZ_FZOY01000015.1"/>
</dbReference>
<evidence type="ECO:0000256" key="11">
    <source>
        <dbReference type="ARBA" id="ARBA00023118"/>
    </source>
</evidence>
<dbReference type="InterPro" id="IPR051827">
    <property type="entry name" value="Cas4_exonuclease"/>
</dbReference>
<dbReference type="GO" id="GO:0004527">
    <property type="term" value="F:exonuclease activity"/>
    <property type="evidence" value="ECO:0007669"/>
    <property type="project" value="UniProtKB-KW"/>
</dbReference>
<comment type="function">
    <text evidence="13">CRISPR (clustered regularly interspaced short palindromic repeat) is an adaptive immune system that provides protection against mobile genetic elements (viruses, transposable elements and conjugative plasmids). CRISPR clusters contain sequences complementary to antecedent mobile elements and target invading nucleic acids. CRISPR clusters are transcribed and processed into CRISPR RNA (crRNA).</text>
</comment>